<keyword evidence="2" id="KW-0238">DNA-binding</keyword>
<feature type="transmembrane region" description="Helical" evidence="4">
    <location>
        <begin position="21"/>
        <end position="46"/>
    </location>
</feature>
<proteinExistence type="predicted"/>
<dbReference type="Gene3D" id="1.10.10.60">
    <property type="entry name" value="Homeodomain-like"/>
    <property type="match status" value="2"/>
</dbReference>
<keyword evidence="1" id="KW-0805">Transcription regulation</keyword>
<reference evidence="6" key="1">
    <citation type="submission" date="2022-06" db="EMBL/GenBank/DDBJ databases">
        <title>Vallitalea longa sp. nov., an anaerobic bacterium isolated from marine sediment.</title>
        <authorList>
            <person name="Hirano S."/>
            <person name="Terahara T."/>
            <person name="Mori K."/>
            <person name="Hamada M."/>
            <person name="Matsumoto R."/>
            <person name="Kobayashi T."/>
        </authorList>
    </citation>
    <scope>NUCLEOTIDE SEQUENCE</scope>
    <source>
        <strain evidence="6">SH18-1</strain>
    </source>
</reference>
<dbReference type="PRINTS" id="PR00032">
    <property type="entry name" value="HTHARAC"/>
</dbReference>
<dbReference type="AlphaFoldDB" id="A0A9W5YD80"/>
<keyword evidence="4" id="KW-0472">Membrane</keyword>
<protein>
    <recommendedName>
        <fullName evidence="5">HTH araC/xylS-type domain-containing protein</fullName>
    </recommendedName>
</protein>
<evidence type="ECO:0000313" key="7">
    <source>
        <dbReference type="Proteomes" id="UP001144256"/>
    </source>
</evidence>
<keyword evidence="4" id="KW-1133">Transmembrane helix</keyword>
<organism evidence="6 7">
    <name type="scientific">Vallitalea longa</name>
    <dbReference type="NCBI Taxonomy" id="2936439"/>
    <lineage>
        <taxon>Bacteria</taxon>
        <taxon>Bacillati</taxon>
        <taxon>Bacillota</taxon>
        <taxon>Clostridia</taxon>
        <taxon>Lachnospirales</taxon>
        <taxon>Vallitaleaceae</taxon>
        <taxon>Vallitalea</taxon>
    </lineage>
</organism>
<dbReference type="SMART" id="SM00342">
    <property type="entry name" value="HTH_ARAC"/>
    <property type="match status" value="1"/>
</dbReference>
<keyword evidence="3" id="KW-0804">Transcription</keyword>
<feature type="transmembrane region" description="Helical" evidence="4">
    <location>
        <begin position="307"/>
        <end position="331"/>
    </location>
</feature>
<evidence type="ECO:0000256" key="2">
    <source>
        <dbReference type="ARBA" id="ARBA00023125"/>
    </source>
</evidence>
<dbReference type="PANTHER" id="PTHR43280">
    <property type="entry name" value="ARAC-FAMILY TRANSCRIPTIONAL REGULATOR"/>
    <property type="match status" value="1"/>
</dbReference>
<dbReference type="GO" id="GO:0003700">
    <property type="term" value="F:DNA-binding transcription factor activity"/>
    <property type="evidence" value="ECO:0007669"/>
    <property type="project" value="InterPro"/>
</dbReference>
<dbReference type="SUPFAM" id="SSF46689">
    <property type="entry name" value="Homeodomain-like"/>
    <property type="match status" value="1"/>
</dbReference>
<dbReference type="PROSITE" id="PS00041">
    <property type="entry name" value="HTH_ARAC_FAMILY_1"/>
    <property type="match status" value="1"/>
</dbReference>
<dbReference type="InterPro" id="IPR018062">
    <property type="entry name" value="HTH_AraC-typ_CS"/>
</dbReference>
<dbReference type="GO" id="GO:0043565">
    <property type="term" value="F:sequence-specific DNA binding"/>
    <property type="evidence" value="ECO:0007669"/>
    <property type="project" value="InterPro"/>
</dbReference>
<keyword evidence="4" id="KW-0812">Transmembrane</keyword>
<gene>
    <name evidence="6" type="ORF">SH1V18_22490</name>
</gene>
<sequence length="731" mass="86071">MNKRLNFFMKNIKIYKMKSTFIKLFFSYIVIILFITIGSILVYNYLKGSLITREIDINKNYLNYYGKVIDEKFNNISKEIFSFLQSNENKTKFKNMDDLNNKKYLISELNKLAYNNNLVDMCMLYGTDKKYILYNEGSMNKDYIFKQYYKFKAIEKDTISDIIEANSNFNYFPTQKVLINNNLKMKKYSDYLMFHTSLSYTNEMEKFIAMINEKKIITSINDGVISDYGTFYIIDESGNILSSTDKNSVTNKIDNRYLEVINENDGFNFNYNNNLVVYSRSEFTDWYYLTVTPYKNILKNIEYIKKLMFYSILFLIILGVIIAFIASRLYYKPIIQILDSFDDKQNKKEYKNEFAQILGNVNYLKVESDNNEENKLILQALKNGIIDNKLKNKFQFSQFIIMQMISDDGNTLCDYIAYIKQKLIDECIIKEIYENEYNCIVILNQDNIKEDKIIDCLWDIKCEYDIKAIVGIGNIVTTIYDIGTSYDQAVNIINYGNSSNETGIYKYNVDNATNNSIYIPLDFKQKLVENIYLGNKKAIEDIIVGIFDKNKNIPNRYMNNLLVEMMNAYIRVSTKFKFECNIEKINSDITKIQSVKERKKYFSDSFKSLIKDSEIQEDKSKYVGDFVIDYIEKHYKEKELSIEIISEAINLSTAYISTLFKKYQGIAFSQYLVEYRIEKSKDLLQSSNQKIKDISEQVGFGTYNNFARTFKKKVGISPNEYRLNIKDSREI</sequence>
<evidence type="ECO:0000256" key="3">
    <source>
        <dbReference type="ARBA" id="ARBA00023163"/>
    </source>
</evidence>
<evidence type="ECO:0000313" key="6">
    <source>
        <dbReference type="EMBL" id="GKX29769.1"/>
    </source>
</evidence>
<comment type="caution">
    <text evidence="6">The sequence shown here is derived from an EMBL/GenBank/DDBJ whole genome shotgun (WGS) entry which is preliminary data.</text>
</comment>
<dbReference type="Pfam" id="PF12833">
    <property type="entry name" value="HTH_18"/>
    <property type="match status" value="1"/>
</dbReference>
<dbReference type="InterPro" id="IPR020449">
    <property type="entry name" value="Tscrpt_reg_AraC-type_HTH"/>
</dbReference>
<dbReference type="Gene3D" id="3.30.450.20">
    <property type="entry name" value="PAS domain"/>
    <property type="match status" value="1"/>
</dbReference>
<dbReference type="InterPro" id="IPR009057">
    <property type="entry name" value="Homeodomain-like_sf"/>
</dbReference>
<dbReference type="PROSITE" id="PS01124">
    <property type="entry name" value="HTH_ARAC_FAMILY_2"/>
    <property type="match status" value="1"/>
</dbReference>
<evidence type="ECO:0000256" key="1">
    <source>
        <dbReference type="ARBA" id="ARBA00023015"/>
    </source>
</evidence>
<dbReference type="EMBL" id="BRLB01000005">
    <property type="protein sequence ID" value="GKX29769.1"/>
    <property type="molecule type" value="Genomic_DNA"/>
</dbReference>
<dbReference type="PANTHER" id="PTHR43280:SF28">
    <property type="entry name" value="HTH-TYPE TRANSCRIPTIONAL ACTIVATOR RHAS"/>
    <property type="match status" value="1"/>
</dbReference>
<accession>A0A9W5YD80</accession>
<evidence type="ECO:0000256" key="4">
    <source>
        <dbReference type="SAM" id="Phobius"/>
    </source>
</evidence>
<dbReference type="Proteomes" id="UP001144256">
    <property type="component" value="Unassembled WGS sequence"/>
</dbReference>
<keyword evidence="7" id="KW-1185">Reference proteome</keyword>
<feature type="domain" description="HTH araC/xylS-type" evidence="5">
    <location>
        <begin position="625"/>
        <end position="724"/>
    </location>
</feature>
<evidence type="ECO:0000259" key="5">
    <source>
        <dbReference type="PROSITE" id="PS01124"/>
    </source>
</evidence>
<dbReference type="InterPro" id="IPR018060">
    <property type="entry name" value="HTH_AraC"/>
</dbReference>
<name>A0A9W5YD80_9FIRM</name>